<dbReference type="AlphaFoldDB" id="A0A0G1XFZ5"/>
<name>A0A0G1XFZ5_9BACT</name>
<accession>A0A0G1XFZ5</accession>
<protein>
    <submittedName>
        <fullName evidence="2">Uncharacterized protein</fullName>
    </submittedName>
</protein>
<dbReference type="EMBL" id="LCRD01000020">
    <property type="protein sequence ID" value="KKW30163.1"/>
    <property type="molecule type" value="Genomic_DNA"/>
</dbReference>
<keyword evidence="1" id="KW-1133">Transmembrane helix</keyword>
<gene>
    <name evidence="2" type="ORF">UY72_C0020G0007</name>
</gene>
<comment type="caution">
    <text evidence="2">The sequence shown here is derived from an EMBL/GenBank/DDBJ whole genome shotgun (WGS) entry which is preliminary data.</text>
</comment>
<dbReference type="Proteomes" id="UP000034846">
    <property type="component" value="Unassembled WGS sequence"/>
</dbReference>
<keyword evidence="1" id="KW-0812">Transmembrane</keyword>
<evidence type="ECO:0000313" key="2">
    <source>
        <dbReference type="EMBL" id="KKW30163.1"/>
    </source>
</evidence>
<evidence type="ECO:0000313" key="3">
    <source>
        <dbReference type="Proteomes" id="UP000034846"/>
    </source>
</evidence>
<evidence type="ECO:0000256" key="1">
    <source>
        <dbReference type="SAM" id="Phobius"/>
    </source>
</evidence>
<organism evidence="2 3">
    <name type="scientific">Candidatus Uhrbacteria bacterium GW2011_GWD2_52_7</name>
    <dbReference type="NCBI Taxonomy" id="1618989"/>
    <lineage>
        <taxon>Bacteria</taxon>
        <taxon>Candidatus Uhriibacteriota</taxon>
    </lineage>
</organism>
<reference evidence="2 3" key="1">
    <citation type="journal article" date="2015" name="Nature">
        <title>rRNA introns, odd ribosomes, and small enigmatic genomes across a large radiation of phyla.</title>
        <authorList>
            <person name="Brown C.T."/>
            <person name="Hug L.A."/>
            <person name="Thomas B.C."/>
            <person name="Sharon I."/>
            <person name="Castelle C.J."/>
            <person name="Singh A."/>
            <person name="Wilkins M.J."/>
            <person name="Williams K.H."/>
            <person name="Banfield J.F."/>
        </authorList>
    </citation>
    <scope>NUCLEOTIDE SEQUENCE [LARGE SCALE GENOMIC DNA]</scope>
</reference>
<keyword evidence="1" id="KW-0472">Membrane</keyword>
<feature type="transmembrane region" description="Helical" evidence="1">
    <location>
        <begin position="7"/>
        <end position="27"/>
    </location>
</feature>
<proteinExistence type="predicted"/>
<sequence length="188" mass="20796">METRKKIEIIVAIIVLIVFIVALVMFVSKTTPDQQVVVDDTSGQLDTSGDRGSQVSEVDPADIPSVSAVSASTIARTFVERFGSYSSEVDFMNVEDVLSLATEDFEDELTGIIERARRNADDAYYGISTVVITTKVVKQTDSTATLRMTTQREEAIDDPANTTVRYQDIVIDLVKDGDDWLIDGFTWQ</sequence>